<reference evidence="3" key="1">
    <citation type="submission" date="2014-05" db="EMBL/GenBank/DDBJ databases">
        <authorList>
            <person name="Jahns A.C."/>
            <person name="Eilers H."/>
            <person name="Alexeyev O.A."/>
        </authorList>
    </citation>
    <scope>NUCLEOTIDE SEQUENCE [LARGE SCALE GENOMIC DNA]</scope>
    <source>
        <strain evidence="3">DSM 20700</strain>
    </source>
</reference>
<evidence type="ECO:0000256" key="1">
    <source>
        <dbReference type="ARBA" id="ARBA00022801"/>
    </source>
</evidence>
<protein>
    <submittedName>
        <fullName evidence="3">Hydrolase</fullName>
    </submittedName>
</protein>
<dbReference type="InterPro" id="IPR036380">
    <property type="entry name" value="Isochorismatase-like_sf"/>
</dbReference>
<dbReference type="InterPro" id="IPR000868">
    <property type="entry name" value="Isochorismatase-like_dom"/>
</dbReference>
<name>A0A9X5LSM3_9ACTN</name>
<gene>
    <name evidence="3" type="ORF">L860_08045</name>
</gene>
<dbReference type="Pfam" id="PF00857">
    <property type="entry name" value="Isochorismatase"/>
    <property type="match status" value="1"/>
</dbReference>
<accession>A0A9X5LSM3</accession>
<dbReference type="EMBL" id="JNBU01000009">
    <property type="protein sequence ID" value="OCT42701.1"/>
    <property type="molecule type" value="Genomic_DNA"/>
</dbReference>
<dbReference type="Gene3D" id="3.40.50.850">
    <property type="entry name" value="Isochorismatase-like"/>
    <property type="match status" value="1"/>
</dbReference>
<organism evidence="3">
    <name type="scientific">Cutibacterium granulosum DSM 20700</name>
    <dbReference type="NCBI Taxonomy" id="1160719"/>
    <lineage>
        <taxon>Bacteria</taxon>
        <taxon>Bacillati</taxon>
        <taxon>Actinomycetota</taxon>
        <taxon>Actinomycetes</taxon>
        <taxon>Propionibacteriales</taxon>
        <taxon>Propionibacteriaceae</taxon>
        <taxon>Cutibacterium</taxon>
    </lineage>
</organism>
<dbReference type="PANTHER" id="PTHR43540">
    <property type="entry name" value="PEROXYUREIDOACRYLATE/UREIDOACRYLATE AMIDOHYDROLASE-RELATED"/>
    <property type="match status" value="1"/>
</dbReference>
<proteinExistence type="predicted"/>
<evidence type="ECO:0000313" key="3">
    <source>
        <dbReference type="EMBL" id="OCT42701.1"/>
    </source>
</evidence>
<evidence type="ECO:0000259" key="2">
    <source>
        <dbReference type="Pfam" id="PF00857"/>
    </source>
</evidence>
<dbReference type="SUPFAM" id="SSF52499">
    <property type="entry name" value="Isochorismatase-like hydrolases"/>
    <property type="match status" value="1"/>
</dbReference>
<sequence>MGEQDGPGEPWLVVIDPQRIFADPSSQWCAPRFAEIVPVIDRLVTGFGDRVIVTRWVAGQPHEGSWRDYFTRWPFADLAANDPLLDLVDAARPWARRPTVDCSTFGKWGASMQELTGEHPHLVLTGVATDCCVISTALAAADAGARVSVVSDAVAGSADAEHEAALHVMELFSPQIEVVEAQDVLAR</sequence>
<feature type="domain" description="Isochorismatase-like" evidence="2">
    <location>
        <begin position="11"/>
        <end position="174"/>
    </location>
</feature>
<comment type="caution">
    <text evidence="3">The sequence shown here is derived from an EMBL/GenBank/DDBJ whole genome shotgun (WGS) entry which is preliminary data.</text>
</comment>
<dbReference type="AlphaFoldDB" id="A0A9X5LSM3"/>
<dbReference type="PANTHER" id="PTHR43540:SF6">
    <property type="entry name" value="ISOCHORISMATASE-LIKE DOMAIN-CONTAINING PROTEIN"/>
    <property type="match status" value="1"/>
</dbReference>
<keyword evidence="1 3" id="KW-0378">Hydrolase</keyword>
<dbReference type="InterPro" id="IPR050272">
    <property type="entry name" value="Isochorismatase-like_hydrls"/>
</dbReference>
<dbReference type="GO" id="GO:0016787">
    <property type="term" value="F:hydrolase activity"/>
    <property type="evidence" value="ECO:0007669"/>
    <property type="project" value="UniProtKB-KW"/>
</dbReference>